<evidence type="ECO:0000313" key="1">
    <source>
        <dbReference type="EMBL" id="KJZ74415.1"/>
    </source>
</evidence>
<dbReference type="GO" id="GO:0016814">
    <property type="term" value="F:hydrolase activity, acting on carbon-nitrogen (but not peptide) bonds, in cyclic amidines"/>
    <property type="evidence" value="ECO:0007669"/>
    <property type="project" value="TreeGrafter"/>
</dbReference>
<name>A0A0F7ZNV6_9HYPO</name>
<accession>A0A0F7ZNV6</accession>
<reference evidence="1 2" key="1">
    <citation type="journal article" date="2014" name="Genome Biol. Evol.">
        <title>Comparative genomics and transcriptomics analyses reveal divergent lifestyle features of nematode endoparasitic fungus Hirsutella minnesotensis.</title>
        <authorList>
            <person name="Lai Y."/>
            <person name="Liu K."/>
            <person name="Zhang X."/>
            <person name="Zhang X."/>
            <person name="Li K."/>
            <person name="Wang N."/>
            <person name="Shu C."/>
            <person name="Wu Y."/>
            <person name="Wang C."/>
            <person name="Bushley K.E."/>
            <person name="Xiang M."/>
            <person name="Liu X."/>
        </authorList>
    </citation>
    <scope>NUCLEOTIDE SEQUENCE [LARGE SCALE GENOMIC DNA]</scope>
    <source>
        <strain evidence="1 2">3608</strain>
    </source>
</reference>
<dbReference type="Gene3D" id="3.20.20.140">
    <property type="entry name" value="Metal-dependent hydrolases"/>
    <property type="match status" value="1"/>
</dbReference>
<dbReference type="InterPro" id="IPR032466">
    <property type="entry name" value="Metal_Hydrolase"/>
</dbReference>
<organism evidence="1 2">
    <name type="scientific">Hirsutella minnesotensis 3608</name>
    <dbReference type="NCBI Taxonomy" id="1043627"/>
    <lineage>
        <taxon>Eukaryota</taxon>
        <taxon>Fungi</taxon>
        <taxon>Dikarya</taxon>
        <taxon>Ascomycota</taxon>
        <taxon>Pezizomycotina</taxon>
        <taxon>Sordariomycetes</taxon>
        <taxon>Hypocreomycetidae</taxon>
        <taxon>Hypocreales</taxon>
        <taxon>Ophiocordycipitaceae</taxon>
        <taxon>Hirsutella</taxon>
    </lineage>
</organism>
<dbReference type="SUPFAM" id="SSF51556">
    <property type="entry name" value="Metallo-dependent hydrolases"/>
    <property type="match status" value="1"/>
</dbReference>
<dbReference type="Proteomes" id="UP000054481">
    <property type="component" value="Unassembled WGS sequence"/>
</dbReference>
<dbReference type="AlphaFoldDB" id="A0A0F7ZNV6"/>
<dbReference type="PANTHER" id="PTHR32027">
    <property type="entry name" value="CYTOSINE DEAMINASE"/>
    <property type="match status" value="1"/>
</dbReference>
<keyword evidence="2" id="KW-1185">Reference proteome</keyword>
<gene>
    <name evidence="1" type="ORF">HIM_06225</name>
</gene>
<dbReference type="OrthoDB" id="10266980at2759"/>
<protein>
    <recommendedName>
        <fullName evidence="3">Amidohydrolase-related domain-containing protein</fullName>
    </recommendedName>
</protein>
<dbReference type="PANTHER" id="PTHR32027:SF0">
    <property type="entry name" value="CYTOSINE DEAMINASE"/>
    <property type="match status" value="1"/>
</dbReference>
<evidence type="ECO:0000313" key="2">
    <source>
        <dbReference type="Proteomes" id="UP000054481"/>
    </source>
</evidence>
<dbReference type="InterPro" id="IPR052349">
    <property type="entry name" value="Metallo-hydrolase_Enzymes"/>
</dbReference>
<dbReference type="EMBL" id="KQ030526">
    <property type="protein sequence ID" value="KJZ74415.1"/>
    <property type="molecule type" value="Genomic_DNA"/>
</dbReference>
<evidence type="ECO:0008006" key="3">
    <source>
        <dbReference type="Google" id="ProtNLM"/>
    </source>
</evidence>
<proteinExistence type="predicted"/>
<sequence length="441" mass="47721">MTGASSESLPPITGVRLPNRPMDTLWDVTFSNGSSTNPTPHIDSIRQARSPAAVPSPPVVLPALVHPHVHLDKAFLYFSPEYADLIPTQGGFDEALSGTARAKSRFTLPGLLRRGRMLLEESVGYGVTAIRAFVEVDSTVRHLCLEAAIELKQEWSGKCHLQVVCFAQDAVFSGPHGEENRQLMIEAAKRPGVDVIGTTPYVEADGDAARRNIEWAAETALRLDKHLDFHLDYNLDVSKEPMIWHVIKTLKALSWPSKSHKCIMIGHATRLTLFSQHEWKKLAVDIQDAGLPIAFVGLPSSDVYMACAPGIGESQPRGTLSVCELVRRHGLNAVIGVNNVGNAFTPWGSCDPLALASLCVGIYQAGTQADAQLLYECVSSRARVAMGLSSASADVREGDAADLLVVRGLRRGSGSPAEMVWDPSAARERETVFEGRSISGD</sequence>